<reference evidence="2 3" key="1">
    <citation type="submission" date="2018-03" db="EMBL/GenBank/DDBJ databases">
        <title>The ancient ancestry and fast evolution of plastids.</title>
        <authorList>
            <person name="Moore K.R."/>
            <person name="Magnabosco C."/>
            <person name="Momper L."/>
            <person name="Gold D.A."/>
            <person name="Bosak T."/>
            <person name="Fournier G.P."/>
        </authorList>
    </citation>
    <scope>NUCLEOTIDE SEQUENCE [LARGE SCALE GENOMIC DNA]</scope>
    <source>
        <strain evidence="2 3">CCALA 037</strain>
    </source>
</reference>
<dbReference type="EMBL" id="PVWO01000529">
    <property type="protein sequence ID" value="PSB44208.1"/>
    <property type="molecule type" value="Genomic_DNA"/>
</dbReference>
<feature type="non-terminal residue" evidence="2">
    <location>
        <position position="1"/>
    </location>
</feature>
<protein>
    <submittedName>
        <fullName evidence="2">Uncharacterized protein</fullName>
    </submittedName>
</protein>
<dbReference type="AlphaFoldDB" id="A0A2T1FGY6"/>
<evidence type="ECO:0000313" key="3">
    <source>
        <dbReference type="Proteomes" id="UP000238937"/>
    </source>
</evidence>
<evidence type="ECO:0000256" key="1">
    <source>
        <dbReference type="SAM" id="MobiDB-lite"/>
    </source>
</evidence>
<keyword evidence="3" id="KW-1185">Reference proteome</keyword>
<dbReference type="Proteomes" id="UP000238937">
    <property type="component" value="Unassembled WGS sequence"/>
</dbReference>
<feature type="region of interest" description="Disordered" evidence="1">
    <location>
        <begin position="11"/>
        <end position="31"/>
    </location>
</feature>
<proteinExistence type="predicted"/>
<evidence type="ECO:0000313" key="2">
    <source>
        <dbReference type="EMBL" id="PSB44208.1"/>
    </source>
</evidence>
<comment type="caution">
    <text evidence="2">The sequence shown here is derived from an EMBL/GenBank/DDBJ whole genome shotgun (WGS) entry which is preliminary data.</text>
</comment>
<gene>
    <name evidence="2" type="ORF">C7B77_25760</name>
</gene>
<accession>A0A2T1FGY6</accession>
<sequence length="64" mass="7356">LVPPAVLMRARRVSRRDRASRQRGGRGVQKLESYLKPATPKIDNYQLSIINYQLSIIKHPLDTI</sequence>
<name>A0A2T1FGY6_9CYAN</name>
<organism evidence="2 3">
    <name type="scientific">Chamaesiphon polymorphus CCALA 037</name>
    <dbReference type="NCBI Taxonomy" id="2107692"/>
    <lineage>
        <taxon>Bacteria</taxon>
        <taxon>Bacillati</taxon>
        <taxon>Cyanobacteriota</taxon>
        <taxon>Cyanophyceae</taxon>
        <taxon>Gomontiellales</taxon>
        <taxon>Chamaesiphonaceae</taxon>
        <taxon>Chamaesiphon</taxon>
    </lineage>
</organism>